<sequence length="98" mass="10940">MLPTIPIGLVPPPTQDMARLHPEIPPIAPVQESVEGSEVSLDQRDPEEIAERLRDEQRRRQRQGHTPEEMAEEAHGQAAGEPNADDPPRQGLWVDVQV</sequence>
<name>A0A553H228_9PSED</name>
<protein>
    <submittedName>
        <fullName evidence="2">Aspartate-semialdehyde dehydrogenase</fullName>
    </submittedName>
</protein>
<comment type="caution">
    <text evidence="2">The sequence shown here is derived from an EMBL/GenBank/DDBJ whole genome shotgun (WGS) entry which is preliminary data.</text>
</comment>
<feature type="compositionally biased region" description="Basic and acidic residues" evidence="1">
    <location>
        <begin position="41"/>
        <end position="58"/>
    </location>
</feature>
<evidence type="ECO:0000313" key="2">
    <source>
        <dbReference type="EMBL" id="TRX75801.1"/>
    </source>
</evidence>
<feature type="region of interest" description="Disordered" evidence="1">
    <location>
        <begin position="1"/>
        <end position="98"/>
    </location>
</feature>
<dbReference type="Proteomes" id="UP000315235">
    <property type="component" value="Unassembled WGS sequence"/>
</dbReference>
<keyword evidence="3" id="KW-1185">Reference proteome</keyword>
<dbReference type="EMBL" id="VJOY01000003">
    <property type="protein sequence ID" value="TRX75801.1"/>
    <property type="molecule type" value="Genomic_DNA"/>
</dbReference>
<dbReference type="RefSeq" id="WP_143487193.1">
    <property type="nucleotide sequence ID" value="NZ_VJOY01000003.1"/>
</dbReference>
<dbReference type="AlphaFoldDB" id="A0A553H228"/>
<organism evidence="2 3">
    <name type="scientific">Pseudomonas mangiferae</name>
    <dbReference type="NCBI Taxonomy" id="2593654"/>
    <lineage>
        <taxon>Bacteria</taxon>
        <taxon>Pseudomonadati</taxon>
        <taxon>Pseudomonadota</taxon>
        <taxon>Gammaproteobacteria</taxon>
        <taxon>Pseudomonadales</taxon>
        <taxon>Pseudomonadaceae</taxon>
        <taxon>Pseudomonas</taxon>
    </lineage>
</organism>
<feature type="compositionally biased region" description="Basic and acidic residues" evidence="1">
    <location>
        <begin position="65"/>
        <end position="75"/>
    </location>
</feature>
<proteinExistence type="predicted"/>
<gene>
    <name evidence="2" type="ORF">FM069_05030</name>
</gene>
<accession>A0A553H228</accession>
<reference evidence="2 3" key="1">
    <citation type="submission" date="2019-07" db="EMBL/GenBank/DDBJ databases">
        <title>Pseudomonas mangiferae sp. nov., isolated from bark of mango tree in Thailand.</title>
        <authorList>
            <person name="Srisuk N."/>
            <person name="Anurat P."/>
        </authorList>
    </citation>
    <scope>NUCLEOTIDE SEQUENCE [LARGE SCALE GENOMIC DNA]</scope>
    <source>
        <strain evidence="2 3">DMKU_BBB3-04</strain>
    </source>
</reference>
<dbReference type="OrthoDB" id="7028109at2"/>
<evidence type="ECO:0000313" key="3">
    <source>
        <dbReference type="Proteomes" id="UP000315235"/>
    </source>
</evidence>
<evidence type="ECO:0000256" key="1">
    <source>
        <dbReference type="SAM" id="MobiDB-lite"/>
    </source>
</evidence>